<keyword evidence="2" id="KW-1185">Reference proteome</keyword>
<organism evidence="1 2">
    <name type="scientific">Chenopodium quinoa</name>
    <name type="common">Quinoa</name>
    <dbReference type="NCBI Taxonomy" id="63459"/>
    <lineage>
        <taxon>Eukaryota</taxon>
        <taxon>Viridiplantae</taxon>
        <taxon>Streptophyta</taxon>
        <taxon>Embryophyta</taxon>
        <taxon>Tracheophyta</taxon>
        <taxon>Spermatophyta</taxon>
        <taxon>Magnoliopsida</taxon>
        <taxon>eudicotyledons</taxon>
        <taxon>Gunneridae</taxon>
        <taxon>Pentapetalae</taxon>
        <taxon>Caryophyllales</taxon>
        <taxon>Chenopodiaceae</taxon>
        <taxon>Chenopodioideae</taxon>
        <taxon>Atripliceae</taxon>
        <taxon>Chenopodium</taxon>
    </lineage>
</organism>
<dbReference type="AlphaFoldDB" id="A0A803N9J5"/>
<accession>A0A803N9J5</accession>
<dbReference type="Proteomes" id="UP000596660">
    <property type="component" value="Unplaced"/>
</dbReference>
<evidence type="ECO:0000313" key="2">
    <source>
        <dbReference type="Proteomes" id="UP000596660"/>
    </source>
</evidence>
<reference evidence="1" key="2">
    <citation type="submission" date="2021-03" db="UniProtKB">
        <authorList>
            <consortium name="EnsemblPlants"/>
        </authorList>
    </citation>
    <scope>IDENTIFICATION</scope>
</reference>
<evidence type="ECO:0000313" key="1">
    <source>
        <dbReference type="EnsemblPlants" id="AUR62042629-RA:cds"/>
    </source>
</evidence>
<dbReference type="Gramene" id="AUR62042629-RA">
    <property type="protein sequence ID" value="AUR62042629-RA:cds"/>
    <property type="gene ID" value="AUR62042629"/>
</dbReference>
<reference evidence="1" key="1">
    <citation type="journal article" date="2017" name="Nature">
        <title>The genome of Chenopodium quinoa.</title>
        <authorList>
            <person name="Jarvis D.E."/>
            <person name="Ho Y.S."/>
            <person name="Lightfoot D.J."/>
            <person name="Schmoeckel S.M."/>
            <person name="Li B."/>
            <person name="Borm T.J.A."/>
            <person name="Ohyanagi H."/>
            <person name="Mineta K."/>
            <person name="Michell C.T."/>
            <person name="Saber N."/>
            <person name="Kharbatia N.M."/>
            <person name="Rupper R.R."/>
            <person name="Sharp A.R."/>
            <person name="Dally N."/>
            <person name="Boughton B.A."/>
            <person name="Woo Y.H."/>
            <person name="Gao G."/>
            <person name="Schijlen E.G.W.M."/>
            <person name="Guo X."/>
            <person name="Momin A.A."/>
            <person name="Negrao S."/>
            <person name="Al-Babili S."/>
            <person name="Gehring C."/>
            <person name="Roessner U."/>
            <person name="Jung C."/>
            <person name="Murphy K."/>
            <person name="Arold S.T."/>
            <person name="Gojobori T."/>
            <person name="van der Linden C.G."/>
            <person name="van Loo E.N."/>
            <person name="Jellen E.N."/>
            <person name="Maughan P.J."/>
            <person name="Tester M."/>
        </authorList>
    </citation>
    <scope>NUCLEOTIDE SEQUENCE [LARGE SCALE GENOMIC DNA]</scope>
    <source>
        <strain evidence="1">cv. PI 614886</strain>
    </source>
</reference>
<dbReference type="PANTHER" id="PTHR47718:SF13">
    <property type="entry name" value="OS09G0290500 PROTEIN"/>
    <property type="match status" value="1"/>
</dbReference>
<name>A0A803N9J5_CHEQI</name>
<protein>
    <recommendedName>
        <fullName evidence="3">Protein FAR1-RELATED SEQUENCE</fullName>
    </recommendedName>
</protein>
<dbReference type="EnsemblPlants" id="AUR62042629-RA">
    <property type="protein sequence ID" value="AUR62042629-RA:cds"/>
    <property type="gene ID" value="AUR62042629"/>
</dbReference>
<dbReference type="PANTHER" id="PTHR47718">
    <property type="entry name" value="OS01G0519700 PROTEIN"/>
    <property type="match status" value="1"/>
</dbReference>
<sequence>MALNDAAGISLGKSFNSFVIEKGGHSKLSFTKQDMINAVHVQRRLILFQGDALAVEQHFIKMTEEDPNFYSAIQQDQEGKLLNVFWADARGRAMYRDFGDIGSFDTTFLCNRHNDVA</sequence>
<dbReference type="OMA" id="NVFWANS"/>
<evidence type="ECO:0008006" key="3">
    <source>
        <dbReference type="Google" id="ProtNLM"/>
    </source>
</evidence>
<proteinExistence type="predicted"/>